<gene>
    <name evidence="1" type="ORF">QBC34DRAFT_461580</name>
</gene>
<dbReference type="EMBL" id="MU865933">
    <property type="protein sequence ID" value="KAK4450242.1"/>
    <property type="molecule type" value="Genomic_DNA"/>
</dbReference>
<accession>A0AAV9GPX8</accession>
<dbReference type="InterPro" id="IPR032675">
    <property type="entry name" value="LRR_dom_sf"/>
</dbReference>
<proteinExistence type="predicted"/>
<name>A0AAV9GPX8_9PEZI</name>
<dbReference type="Proteomes" id="UP001321760">
    <property type="component" value="Unassembled WGS sequence"/>
</dbReference>
<reference evidence="1" key="2">
    <citation type="submission" date="2023-05" db="EMBL/GenBank/DDBJ databases">
        <authorList>
            <consortium name="Lawrence Berkeley National Laboratory"/>
            <person name="Steindorff A."/>
            <person name="Hensen N."/>
            <person name="Bonometti L."/>
            <person name="Westerberg I."/>
            <person name="Brannstrom I.O."/>
            <person name="Guillou S."/>
            <person name="Cros-Aarteil S."/>
            <person name="Calhoun S."/>
            <person name="Haridas S."/>
            <person name="Kuo A."/>
            <person name="Mondo S."/>
            <person name="Pangilinan J."/>
            <person name="Riley R."/>
            <person name="Labutti K."/>
            <person name="Andreopoulos B."/>
            <person name="Lipzen A."/>
            <person name="Chen C."/>
            <person name="Yanf M."/>
            <person name="Daum C."/>
            <person name="Ng V."/>
            <person name="Clum A."/>
            <person name="Ohm R."/>
            <person name="Martin F."/>
            <person name="Silar P."/>
            <person name="Natvig D."/>
            <person name="Lalanne C."/>
            <person name="Gautier V."/>
            <person name="Ament-Velasquez S.L."/>
            <person name="Kruys A."/>
            <person name="Hutchinson M.I."/>
            <person name="Powell A.J."/>
            <person name="Barry K."/>
            <person name="Miller A.N."/>
            <person name="Grigoriev I.V."/>
            <person name="Debuchy R."/>
            <person name="Gladieux P."/>
            <person name="Thoren M.H."/>
            <person name="Johannesson H."/>
        </authorList>
    </citation>
    <scope>NUCLEOTIDE SEQUENCE</scope>
    <source>
        <strain evidence="1">PSN243</strain>
    </source>
</reference>
<comment type="caution">
    <text evidence="1">The sequence shown here is derived from an EMBL/GenBank/DDBJ whole genome shotgun (WGS) entry which is preliminary data.</text>
</comment>
<dbReference type="SUPFAM" id="SSF52047">
    <property type="entry name" value="RNI-like"/>
    <property type="match status" value="1"/>
</dbReference>
<protein>
    <recommendedName>
        <fullName evidence="3">F-box domain-containing protein</fullName>
    </recommendedName>
</protein>
<dbReference type="Gene3D" id="3.80.10.10">
    <property type="entry name" value="Ribonuclease Inhibitor"/>
    <property type="match status" value="1"/>
</dbReference>
<dbReference type="AlphaFoldDB" id="A0AAV9GPX8"/>
<evidence type="ECO:0000313" key="1">
    <source>
        <dbReference type="EMBL" id="KAK4450242.1"/>
    </source>
</evidence>
<organism evidence="1 2">
    <name type="scientific">Podospora aff. communis PSN243</name>
    <dbReference type="NCBI Taxonomy" id="3040156"/>
    <lineage>
        <taxon>Eukaryota</taxon>
        <taxon>Fungi</taxon>
        <taxon>Dikarya</taxon>
        <taxon>Ascomycota</taxon>
        <taxon>Pezizomycotina</taxon>
        <taxon>Sordariomycetes</taxon>
        <taxon>Sordariomycetidae</taxon>
        <taxon>Sordariales</taxon>
        <taxon>Podosporaceae</taxon>
        <taxon>Podospora</taxon>
    </lineage>
</organism>
<evidence type="ECO:0008006" key="3">
    <source>
        <dbReference type="Google" id="ProtNLM"/>
    </source>
</evidence>
<evidence type="ECO:0000313" key="2">
    <source>
        <dbReference type="Proteomes" id="UP001321760"/>
    </source>
</evidence>
<sequence>MSRLETLPTEILCEIFGWLVVRDPDSRMRRLGDISSLRLTNKAIGALADAIFMEEVVFCPCSKRDVDMVLAIAAHPMYSRYLSTLTLTLEMMSRDRLSGLEYDRALRMRKSKQLPKVTEKFIWQQYHLYERFFDEQSQLFDNDLEIFEELAANLPNVRELVVSLHDALRQVLSPFKKCSYDLQHARLSRWDWNDLSNQATSLFRAFRESTHLQVLRVGAIPFGFFHPVTFMQGNHCMMGNFLGNITTFELAILVYLDSETAHPSAFQIPEVEERFEECREVMGKGALRSILDGMPNLVNLTIRFAEDHMFDMGTFDAPATLRSFIAPNQVWPKLRKLAIDNVETERSELAGFIALHKDSLATVYLQSMRFTSTSWMKFFPDLKSRLVGSEVDLFVSGILRGRCENEERSAEGWNLGGEICFQNVMDDDDDDDDDDDTLIRIAITDYVKSPNQTLPCPLTFDNMYWTFESGAEGSYGGWETVGDEESDSE</sequence>
<reference evidence="1" key="1">
    <citation type="journal article" date="2023" name="Mol. Phylogenet. Evol.">
        <title>Genome-scale phylogeny and comparative genomics of the fungal order Sordariales.</title>
        <authorList>
            <person name="Hensen N."/>
            <person name="Bonometti L."/>
            <person name="Westerberg I."/>
            <person name="Brannstrom I.O."/>
            <person name="Guillou S."/>
            <person name="Cros-Aarteil S."/>
            <person name="Calhoun S."/>
            <person name="Haridas S."/>
            <person name="Kuo A."/>
            <person name="Mondo S."/>
            <person name="Pangilinan J."/>
            <person name="Riley R."/>
            <person name="LaButti K."/>
            <person name="Andreopoulos B."/>
            <person name="Lipzen A."/>
            <person name="Chen C."/>
            <person name="Yan M."/>
            <person name="Daum C."/>
            <person name="Ng V."/>
            <person name="Clum A."/>
            <person name="Steindorff A."/>
            <person name="Ohm R.A."/>
            <person name="Martin F."/>
            <person name="Silar P."/>
            <person name="Natvig D.O."/>
            <person name="Lalanne C."/>
            <person name="Gautier V."/>
            <person name="Ament-Velasquez S.L."/>
            <person name="Kruys A."/>
            <person name="Hutchinson M.I."/>
            <person name="Powell A.J."/>
            <person name="Barry K."/>
            <person name="Miller A.N."/>
            <person name="Grigoriev I.V."/>
            <person name="Debuchy R."/>
            <person name="Gladieux P."/>
            <person name="Hiltunen Thoren M."/>
            <person name="Johannesson H."/>
        </authorList>
    </citation>
    <scope>NUCLEOTIDE SEQUENCE</scope>
    <source>
        <strain evidence="1">PSN243</strain>
    </source>
</reference>
<keyword evidence="2" id="KW-1185">Reference proteome</keyword>